<gene>
    <name evidence="1" type="ORF">AVEN_42972_1</name>
</gene>
<comment type="caution">
    <text evidence="1">The sequence shown here is derived from an EMBL/GenBank/DDBJ whole genome shotgun (WGS) entry which is preliminary data.</text>
</comment>
<dbReference type="Proteomes" id="UP000499080">
    <property type="component" value="Unassembled WGS sequence"/>
</dbReference>
<dbReference type="AlphaFoldDB" id="A0A4Y2AFD0"/>
<evidence type="ECO:0000313" key="2">
    <source>
        <dbReference type="Proteomes" id="UP000499080"/>
    </source>
</evidence>
<dbReference type="EMBL" id="BGPR01000015">
    <property type="protein sequence ID" value="GBL78488.1"/>
    <property type="molecule type" value="Genomic_DNA"/>
</dbReference>
<sequence>MTGPTFVSGIVACGACNGDYNASVKLAIHDNTALFHLDNRPGCFPPIQVDQFRDYSGKLQNELPTASIPPIPPRLPLPHTGDFRFLKKAHSPSALISPV</sequence>
<accession>A0A4Y2AFD0</accession>
<evidence type="ECO:0000313" key="1">
    <source>
        <dbReference type="EMBL" id="GBL78488.1"/>
    </source>
</evidence>
<keyword evidence="2" id="KW-1185">Reference proteome</keyword>
<proteinExistence type="predicted"/>
<organism evidence="1 2">
    <name type="scientific">Araneus ventricosus</name>
    <name type="common">Orbweaver spider</name>
    <name type="synonym">Epeira ventricosa</name>
    <dbReference type="NCBI Taxonomy" id="182803"/>
    <lineage>
        <taxon>Eukaryota</taxon>
        <taxon>Metazoa</taxon>
        <taxon>Ecdysozoa</taxon>
        <taxon>Arthropoda</taxon>
        <taxon>Chelicerata</taxon>
        <taxon>Arachnida</taxon>
        <taxon>Araneae</taxon>
        <taxon>Araneomorphae</taxon>
        <taxon>Entelegynae</taxon>
        <taxon>Araneoidea</taxon>
        <taxon>Araneidae</taxon>
        <taxon>Araneus</taxon>
    </lineage>
</organism>
<name>A0A4Y2AFD0_ARAVE</name>
<reference evidence="1 2" key="1">
    <citation type="journal article" date="2019" name="Sci. Rep.">
        <title>Orb-weaving spider Araneus ventricosus genome elucidates the spidroin gene catalogue.</title>
        <authorList>
            <person name="Kono N."/>
            <person name="Nakamura H."/>
            <person name="Ohtoshi R."/>
            <person name="Moran D.A.P."/>
            <person name="Shinohara A."/>
            <person name="Yoshida Y."/>
            <person name="Fujiwara M."/>
            <person name="Mori M."/>
            <person name="Tomita M."/>
            <person name="Arakawa K."/>
        </authorList>
    </citation>
    <scope>NUCLEOTIDE SEQUENCE [LARGE SCALE GENOMIC DNA]</scope>
</reference>
<protein>
    <submittedName>
        <fullName evidence="1">Uncharacterized protein</fullName>
    </submittedName>
</protein>